<feature type="compositionally biased region" description="Low complexity" evidence="1">
    <location>
        <begin position="1"/>
        <end position="17"/>
    </location>
</feature>
<organism evidence="2 3">
    <name type="scientific">Coprinellus micaceus</name>
    <name type="common">Glistening ink-cap mushroom</name>
    <name type="synonym">Coprinus micaceus</name>
    <dbReference type="NCBI Taxonomy" id="71717"/>
    <lineage>
        <taxon>Eukaryota</taxon>
        <taxon>Fungi</taxon>
        <taxon>Dikarya</taxon>
        <taxon>Basidiomycota</taxon>
        <taxon>Agaricomycotina</taxon>
        <taxon>Agaricomycetes</taxon>
        <taxon>Agaricomycetidae</taxon>
        <taxon>Agaricales</taxon>
        <taxon>Agaricineae</taxon>
        <taxon>Psathyrellaceae</taxon>
        <taxon>Coprinellus</taxon>
    </lineage>
</organism>
<evidence type="ECO:0000256" key="1">
    <source>
        <dbReference type="SAM" id="MobiDB-lite"/>
    </source>
</evidence>
<name>A0A4Y7TK39_COPMI</name>
<dbReference type="STRING" id="71717.A0A4Y7TK39"/>
<evidence type="ECO:0000313" key="2">
    <source>
        <dbReference type="EMBL" id="TEB33869.1"/>
    </source>
</evidence>
<keyword evidence="3" id="KW-1185">Reference proteome</keyword>
<proteinExistence type="predicted"/>
<feature type="region of interest" description="Disordered" evidence="1">
    <location>
        <begin position="360"/>
        <end position="454"/>
    </location>
</feature>
<dbReference type="EMBL" id="QPFP01000011">
    <property type="protein sequence ID" value="TEB33869.1"/>
    <property type="molecule type" value="Genomic_DNA"/>
</dbReference>
<dbReference type="Proteomes" id="UP000298030">
    <property type="component" value="Unassembled WGS sequence"/>
</dbReference>
<feature type="compositionally biased region" description="Polar residues" evidence="1">
    <location>
        <begin position="18"/>
        <end position="29"/>
    </location>
</feature>
<sequence length="503" mass="54519">MVGVSTTRTTNQGSTTTPATAPNQGSWLFQNHGKEATGTPTGALSVWGALRDTLVYMLGSTGAKQRERGAELSDANFIMPLMDDPAELPPHRHSPIFHIYVRALLAEGYGLPCWNPAPSDPEAQPKGVVPGDVGTYTAEGGFRRTFNLFDNADVIHKIAQRTQTCIQVSHCNPSPETFTRPGMLPKGEVMVEGASSRKPSYSPPPMDVVYEFRRFPDAPDGAILALTSSADKEETTSLDEMGRYINQHAEAIYRHATTIHPIGKDESLYIVTGCIKSDSWAMAAYRHGMDPRHDTLRLEPVRKAYGGYPPRYKWAEQGSSRAHVGRSDRRCVKDQVLFLLGFKVAFSKPFRNRIEVDLNSRADNSTSPGSGGPDTGDHHDQSSTFGRGSPSGYSLGRGSGGGSASDQAHHTGRNRGCTLSSQPSDSLPQKPKTGCSNDTHDVPCEPSPHSGETYDVEGYHPSDAINALLLQQTGCDIAVCHDDSWRLLLQSCHSLLADNKGTA</sequence>
<dbReference type="OrthoDB" id="3222453at2759"/>
<reference evidence="2 3" key="1">
    <citation type="journal article" date="2019" name="Nat. Ecol. Evol.">
        <title>Megaphylogeny resolves global patterns of mushroom evolution.</title>
        <authorList>
            <person name="Varga T."/>
            <person name="Krizsan K."/>
            <person name="Foldi C."/>
            <person name="Dima B."/>
            <person name="Sanchez-Garcia M."/>
            <person name="Sanchez-Ramirez S."/>
            <person name="Szollosi G.J."/>
            <person name="Szarkandi J.G."/>
            <person name="Papp V."/>
            <person name="Albert L."/>
            <person name="Andreopoulos W."/>
            <person name="Angelini C."/>
            <person name="Antonin V."/>
            <person name="Barry K.W."/>
            <person name="Bougher N.L."/>
            <person name="Buchanan P."/>
            <person name="Buyck B."/>
            <person name="Bense V."/>
            <person name="Catcheside P."/>
            <person name="Chovatia M."/>
            <person name="Cooper J."/>
            <person name="Damon W."/>
            <person name="Desjardin D."/>
            <person name="Finy P."/>
            <person name="Geml J."/>
            <person name="Haridas S."/>
            <person name="Hughes K."/>
            <person name="Justo A."/>
            <person name="Karasinski D."/>
            <person name="Kautmanova I."/>
            <person name="Kiss B."/>
            <person name="Kocsube S."/>
            <person name="Kotiranta H."/>
            <person name="LaButti K.M."/>
            <person name="Lechner B.E."/>
            <person name="Liimatainen K."/>
            <person name="Lipzen A."/>
            <person name="Lukacs Z."/>
            <person name="Mihaltcheva S."/>
            <person name="Morgado L.N."/>
            <person name="Niskanen T."/>
            <person name="Noordeloos M.E."/>
            <person name="Ohm R.A."/>
            <person name="Ortiz-Santana B."/>
            <person name="Ovrebo C."/>
            <person name="Racz N."/>
            <person name="Riley R."/>
            <person name="Savchenko A."/>
            <person name="Shiryaev A."/>
            <person name="Soop K."/>
            <person name="Spirin V."/>
            <person name="Szebenyi C."/>
            <person name="Tomsovsky M."/>
            <person name="Tulloss R.E."/>
            <person name="Uehling J."/>
            <person name="Grigoriev I.V."/>
            <person name="Vagvolgyi C."/>
            <person name="Papp T."/>
            <person name="Martin F.M."/>
            <person name="Miettinen O."/>
            <person name="Hibbett D.S."/>
            <person name="Nagy L.G."/>
        </authorList>
    </citation>
    <scope>NUCLEOTIDE SEQUENCE [LARGE SCALE GENOMIC DNA]</scope>
    <source>
        <strain evidence="2 3">FP101781</strain>
    </source>
</reference>
<dbReference type="AlphaFoldDB" id="A0A4Y7TK39"/>
<protein>
    <submittedName>
        <fullName evidence="2">Uncharacterized protein</fullName>
    </submittedName>
</protein>
<feature type="region of interest" description="Disordered" evidence="1">
    <location>
        <begin position="1"/>
        <end position="35"/>
    </location>
</feature>
<gene>
    <name evidence="2" type="ORF">FA13DRAFT_116046</name>
</gene>
<evidence type="ECO:0000313" key="3">
    <source>
        <dbReference type="Proteomes" id="UP000298030"/>
    </source>
</evidence>
<feature type="compositionally biased region" description="Polar residues" evidence="1">
    <location>
        <begin position="417"/>
        <end position="427"/>
    </location>
</feature>
<accession>A0A4Y7TK39</accession>
<comment type="caution">
    <text evidence="2">The sequence shown here is derived from an EMBL/GenBank/DDBJ whole genome shotgun (WGS) entry which is preliminary data.</text>
</comment>